<dbReference type="Proteomes" id="UP000245629">
    <property type="component" value="Chromosome 2"/>
</dbReference>
<dbReference type="RefSeq" id="WP_109328965.1">
    <property type="nucleotide sequence ID" value="NZ_CP029353.1"/>
</dbReference>
<accession>A0A2S2CT24</accession>
<organism evidence="1 2">
    <name type="scientific">Azospirillum thermophilum</name>
    <dbReference type="NCBI Taxonomy" id="2202148"/>
    <lineage>
        <taxon>Bacteria</taxon>
        <taxon>Pseudomonadati</taxon>
        <taxon>Pseudomonadota</taxon>
        <taxon>Alphaproteobacteria</taxon>
        <taxon>Rhodospirillales</taxon>
        <taxon>Azospirillaceae</taxon>
        <taxon>Azospirillum</taxon>
    </lineage>
</organism>
<dbReference type="EMBL" id="CP029353">
    <property type="protein sequence ID" value="AWK87619.1"/>
    <property type="molecule type" value="Genomic_DNA"/>
</dbReference>
<reference evidence="2" key="1">
    <citation type="submission" date="2018-05" db="EMBL/GenBank/DDBJ databases">
        <title>Azospirillum thermophila sp. nov., a novel isolated from hot spring.</title>
        <authorList>
            <person name="Zhao Z."/>
        </authorList>
    </citation>
    <scope>NUCLEOTIDE SEQUENCE [LARGE SCALE GENOMIC DNA]</scope>
    <source>
        <strain evidence="2">CFH 70021</strain>
    </source>
</reference>
<dbReference type="AlphaFoldDB" id="A0A2S2CT24"/>
<name>A0A2S2CT24_9PROT</name>
<sequence length="200" mass="21651">MLHILSLNTMDCTVQSHILTRGRATDQEHIKAYDLPSGRICVGGGQSRSAVAVPDDLLGMLLDPKAELYIHHNHPDGCGFSRADLVLALGRENRARGKLFAQGHDGSVYGVMIANRDHIDVLYRQAAHCAEHALKEAISGGGLPVSVARSHFAHIVSLALDLVGVMHYEFAMSESRLDGWLHYADHLSKVVMTAAAAVGR</sequence>
<evidence type="ECO:0000313" key="2">
    <source>
        <dbReference type="Proteomes" id="UP000245629"/>
    </source>
</evidence>
<dbReference type="KEGG" id="azz:DEW08_16595"/>
<gene>
    <name evidence="1" type="ORF">DEW08_16595</name>
</gene>
<protein>
    <submittedName>
        <fullName evidence="1">Uncharacterized protein</fullName>
    </submittedName>
</protein>
<proteinExistence type="predicted"/>
<keyword evidence="2" id="KW-1185">Reference proteome</keyword>
<dbReference type="OrthoDB" id="7305398at2"/>
<evidence type="ECO:0000313" key="1">
    <source>
        <dbReference type="EMBL" id="AWK87619.1"/>
    </source>
</evidence>